<gene>
    <name evidence="2" type="ORF">SAMN02744040_01302</name>
</gene>
<feature type="chain" id="PRO_5038704406" description="Short C-terminal domain-containing protein" evidence="1">
    <location>
        <begin position="28"/>
        <end position="180"/>
    </location>
</feature>
<dbReference type="Proteomes" id="UP000242520">
    <property type="component" value="Unassembled WGS sequence"/>
</dbReference>
<organism evidence="2 3">
    <name type="scientific">Tepidibacter thalassicus DSM 15285</name>
    <dbReference type="NCBI Taxonomy" id="1123350"/>
    <lineage>
        <taxon>Bacteria</taxon>
        <taxon>Bacillati</taxon>
        <taxon>Bacillota</taxon>
        <taxon>Clostridia</taxon>
        <taxon>Peptostreptococcales</taxon>
        <taxon>Peptostreptococcaceae</taxon>
        <taxon>Tepidibacter</taxon>
    </lineage>
</organism>
<name>A0A1M5RA34_9FIRM</name>
<reference evidence="3" key="1">
    <citation type="submission" date="2016-11" db="EMBL/GenBank/DDBJ databases">
        <authorList>
            <person name="Varghese N."/>
            <person name="Submissions S."/>
        </authorList>
    </citation>
    <scope>NUCLEOTIDE SEQUENCE [LARGE SCALE GENOMIC DNA]</scope>
    <source>
        <strain evidence="3">DSM 15285</strain>
    </source>
</reference>
<evidence type="ECO:0000313" key="3">
    <source>
        <dbReference type="Proteomes" id="UP000242520"/>
    </source>
</evidence>
<dbReference type="STRING" id="1123350.SAMN02744040_01302"/>
<evidence type="ECO:0000256" key="1">
    <source>
        <dbReference type="SAM" id="SignalP"/>
    </source>
</evidence>
<keyword evidence="1" id="KW-0732">Signal</keyword>
<protein>
    <recommendedName>
        <fullName evidence="4">Short C-terminal domain-containing protein</fullName>
    </recommendedName>
</protein>
<dbReference type="RefSeq" id="WP_072724830.1">
    <property type="nucleotide sequence ID" value="NZ_FQXH01000011.1"/>
</dbReference>
<dbReference type="EMBL" id="FQXH01000011">
    <property type="protein sequence ID" value="SHH23202.1"/>
    <property type="molecule type" value="Genomic_DNA"/>
</dbReference>
<proteinExistence type="predicted"/>
<sequence>MKVNARMKKIITSVLIGGTVISSLGLAAFADSSNSAKFKNASRMNNMVHQNFRGQRNNFEDRINKLVEEGIITEDEAIKWKEFHDQNQGKRQFGMRGKNRGQGMVKLVEAGVISQERADEIQEKIHEIRVQENQQRFEDRINKLVEEGIITEDEAVKWREFHAKKVEERKAEMEKIKDKR</sequence>
<dbReference type="AlphaFoldDB" id="A0A1M5RA34"/>
<dbReference type="OrthoDB" id="2082696at2"/>
<evidence type="ECO:0008006" key="4">
    <source>
        <dbReference type="Google" id="ProtNLM"/>
    </source>
</evidence>
<feature type="signal peptide" evidence="1">
    <location>
        <begin position="1"/>
        <end position="27"/>
    </location>
</feature>
<accession>A0A1M5RA34</accession>
<keyword evidence="3" id="KW-1185">Reference proteome</keyword>
<evidence type="ECO:0000313" key="2">
    <source>
        <dbReference type="EMBL" id="SHH23202.1"/>
    </source>
</evidence>